<dbReference type="Proteomes" id="UP000837857">
    <property type="component" value="Chromosome 28"/>
</dbReference>
<feature type="domain" description="Small-subunit processome Utp12" evidence="6">
    <location>
        <begin position="468"/>
        <end position="567"/>
    </location>
</feature>
<dbReference type="PANTHER" id="PTHR44267:SF1">
    <property type="entry name" value="WD REPEAT-CONTAINING PROTEIN 43"/>
    <property type="match status" value="1"/>
</dbReference>
<feature type="repeat" description="WD" evidence="4">
    <location>
        <begin position="1"/>
        <end position="35"/>
    </location>
</feature>
<dbReference type="PANTHER" id="PTHR44267">
    <property type="entry name" value="WD REPEAT-CONTAINING PROTEIN 43"/>
    <property type="match status" value="1"/>
</dbReference>
<evidence type="ECO:0000313" key="7">
    <source>
        <dbReference type="EMBL" id="CAH2062014.1"/>
    </source>
</evidence>
<name>A0ABN8IPM7_9NEOP</name>
<evidence type="ECO:0000256" key="5">
    <source>
        <dbReference type="SAM" id="MobiDB-lite"/>
    </source>
</evidence>
<feature type="compositionally biased region" description="Polar residues" evidence="5">
    <location>
        <begin position="396"/>
        <end position="409"/>
    </location>
</feature>
<evidence type="ECO:0000256" key="1">
    <source>
        <dbReference type="ARBA" id="ARBA00004123"/>
    </source>
</evidence>
<keyword evidence="8" id="KW-1185">Reference proteome</keyword>
<proteinExistence type="inferred from homology"/>
<dbReference type="EMBL" id="OW152840">
    <property type="protein sequence ID" value="CAH2062014.1"/>
    <property type="molecule type" value="Genomic_DNA"/>
</dbReference>
<gene>
    <name evidence="7" type="ORF">IPOD504_LOCUS11635</name>
</gene>
<dbReference type="InterPro" id="IPR015943">
    <property type="entry name" value="WD40/YVTN_repeat-like_dom_sf"/>
</dbReference>
<accession>A0ABN8IPM7</accession>
<dbReference type="InterPro" id="IPR052414">
    <property type="entry name" value="U3_snoRNA-assoc_WDR"/>
</dbReference>
<feature type="region of interest" description="Disordered" evidence="5">
    <location>
        <begin position="380"/>
        <end position="409"/>
    </location>
</feature>
<dbReference type="PROSITE" id="PS50082">
    <property type="entry name" value="WD_REPEATS_2"/>
    <property type="match status" value="1"/>
</dbReference>
<evidence type="ECO:0000259" key="6">
    <source>
        <dbReference type="Pfam" id="PF04003"/>
    </source>
</evidence>
<dbReference type="Pfam" id="PF04003">
    <property type="entry name" value="Utp12"/>
    <property type="match status" value="1"/>
</dbReference>
<evidence type="ECO:0000256" key="4">
    <source>
        <dbReference type="PROSITE-ProRule" id="PRU00221"/>
    </source>
</evidence>
<feature type="region of interest" description="Disordered" evidence="5">
    <location>
        <begin position="571"/>
        <end position="627"/>
    </location>
</feature>
<evidence type="ECO:0000256" key="3">
    <source>
        <dbReference type="ARBA" id="ARBA00038335"/>
    </source>
</evidence>
<dbReference type="PROSITE" id="PS50294">
    <property type="entry name" value="WD_REPEATS_REGION"/>
    <property type="match status" value="1"/>
</dbReference>
<dbReference type="SUPFAM" id="SSF50978">
    <property type="entry name" value="WD40 repeat-like"/>
    <property type="match status" value="1"/>
</dbReference>
<dbReference type="InterPro" id="IPR001680">
    <property type="entry name" value="WD40_rpt"/>
</dbReference>
<comment type="subcellular location">
    <subcellularLocation>
        <location evidence="1">Nucleus</location>
    </subcellularLocation>
</comment>
<protein>
    <recommendedName>
        <fullName evidence="6">Small-subunit processome Utp12 domain-containing protein</fullName>
    </recommendedName>
</protein>
<evidence type="ECO:0000313" key="8">
    <source>
        <dbReference type="Proteomes" id="UP000837857"/>
    </source>
</evidence>
<comment type="similarity">
    <text evidence="3">Belongs to the UTP5 family.</text>
</comment>
<evidence type="ECO:0000256" key="2">
    <source>
        <dbReference type="ARBA" id="ARBA00023242"/>
    </source>
</evidence>
<feature type="region of interest" description="Disordered" evidence="5">
    <location>
        <begin position="243"/>
        <end position="268"/>
    </location>
</feature>
<dbReference type="Gene3D" id="2.130.10.10">
    <property type="entry name" value="YVTN repeat-like/Quinoprotein amine dehydrogenase"/>
    <property type="match status" value="2"/>
</dbReference>
<feature type="compositionally biased region" description="Acidic residues" evidence="5">
    <location>
        <begin position="610"/>
        <end position="627"/>
    </location>
</feature>
<reference evidence="7" key="1">
    <citation type="submission" date="2022-03" db="EMBL/GenBank/DDBJ databases">
        <authorList>
            <person name="Martin H S."/>
        </authorList>
    </citation>
    <scope>NUCLEOTIDE SEQUENCE</scope>
</reference>
<keyword evidence="4" id="KW-0853">WD repeat</keyword>
<dbReference type="InterPro" id="IPR036322">
    <property type="entry name" value="WD40_repeat_dom_sf"/>
</dbReference>
<organism evidence="7 8">
    <name type="scientific">Iphiclides podalirius</name>
    <name type="common">scarce swallowtail</name>
    <dbReference type="NCBI Taxonomy" id="110791"/>
    <lineage>
        <taxon>Eukaryota</taxon>
        <taxon>Metazoa</taxon>
        <taxon>Ecdysozoa</taxon>
        <taxon>Arthropoda</taxon>
        <taxon>Hexapoda</taxon>
        <taxon>Insecta</taxon>
        <taxon>Pterygota</taxon>
        <taxon>Neoptera</taxon>
        <taxon>Endopterygota</taxon>
        <taxon>Lepidoptera</taxon>
        <taxon>Glossata</taxon>
        <taxon>Ditrysia</taxon>
        <taxon>Papilionoidea</taxon>
        <taxon>Papilionidae</taxon>
        <taxon>Papilioninae</taxon>
        <taxon>Iphiclides</taxon>
    </lineage>
</organism>
<keyword evidence="2" id="KW-0539">Nucleus</keyword>
<sequence length="627" mass="68816">MAEAAFSEDGKYYAAITQDGRLRIWDTETNVLKQEYTPDLHLTAPPSCLQWINVRQSVTPQKGGRRKSISEQESQIIALGTSSGKILLYSIAEAKVETVLTDQKGSELHSNKVKTLEWHRKYGLYSCTGNNVVLEWDLGSASVRYKYNINVEKRNKQLSGVSAIKIIPHSQKSSSRYLVVASWQLRIWRLQDGHATLISNLGHNAAPRALLALATLGNTCWLIEGSQNERLLSFWDVTVTDEAPSQINGDEPTPNKRQRRKSTSSAPLIPTPTYNFVLEDAPKLLDVKVEAEESGSKLQLVAATRSGVVHFYGHMLNGASTKPIKPSVTVQVTTSDATPLPLQCCRLAATGDLLLGYTSGTSLLFERVAPDLSTKTQVLIRGDTKQSKKKAKQTSEVNKTQSDQKSNDVTYVEPMGGVTRKRPTPGGQVEVSMEARLANLALDVKDRAKSAVSQNLTKLLMQGLHSKDQGIILTVLQKDDPGVASRTVSYLPADYVPLLLDQLADMATRRTSQCASVCTWLSATLRAHAALLLATTPQRLTHLLAVLTHRRSHLCQLLNLRGRLQLATAQRAASSEAPNEPLMHYNDTSSDEEMEAEGYQSGDSAPSWEEGAEEEGQSESSAEEESD</sequence>
<feature type="non-terminal residue" evidence="7">
    <location>
        <position position="627"/>
    </location>
</feature>
<dbReference type="InterPro" id="IPR007148">
    <property type="entry name" value="SSU_processome_Utp12"/>
</dbReference>